<organism evidence="2 3">
    <name type="scientific">Toxoplasma gondii TgCATBr9</name>
    <dbReference type="NCBI Taxonomy" id="943120"/>
    <lineage>
        <taxon>Eukaryota</taxon>
        <taxon>Sar</taxon>
        <taxon>Alveolata</taxon>
        <taxon>Apicomplexa</taxon>
        <taxon>Conoidasida</taxon>
        <taxon>Coccidia</taxon>
        <taxon>Eucoccidiorida</taxon>
        <taxon>Eimeriorina</taxon>
        <taxon>Sarcocystidae</taxon>
        <taxon>Toxoplasma</taxon>
    </lineage>
</organism>
<feature type="region of interest" description="Disordered" evidence="1">
    <location>
        <begin position="1"/>
        <end position="84"/>
    </location>
</feature>
<name>A0A2T6IS26_TOXGO</name>
<reference evidence="2 3" key="1">
    <citation type="journal article" date="2016" name="Nat. Commun.">
        <title>Local admixture of amplified and diversified secreted pathogenesis determinants shapes mosaic Toxoplasma gondii genomes.</title>
        <authorList>
            <person name="Lorenzi H."/>
            <person name="Khan A."/>
            <person name="Behnke M.S."/>
            <person name="Namasivayam S."/>
            <person name="Swapna L.S."/>
            <person name="Hadjithomas M."/>
            <person name="Karamycheva S."/>
            <person name="Pinney D."/>
            <person name="Brunk B.P."/>
            <person name="Ajioka J.W."/>
            <person name="Ajzenberg D."/>
            <person name="Boothroyd J.C."/>
            <person name="Boyle J.P."/>
            <person name="Darde M.L."/>
            <person name="Diaz-Miranda M.A."/>
            <person name="Dubey J.P."/>
            <person name="Fritz H.M."/>
            <person name="Gennari S.M."/>
            <person name="Gregory B.D."/>
            <person name="Kim K."/>
            <person name="Saeij J.P."/>
            <person name="Su C."/>
            <person name="White M.W."/>
            <person name="Zhu X.Q."/>
            <person name="Howe D.K."/>
            <person name="Rosenthal B.M."/>
            <person name="Grigg M.E."/>
            <person name="Parkinson J."/>
            <person name="Liu L."/>
            <person name="Kissinger J.C."/>
            <person name="Roos D.S."/>
            <person name="Sibley L.D."/>
        </authorList>
    </citation>
    <scope>NUCLEOTIDE SEQUENCE [LARGE SCALE GENOMIC DNA]</scope>
    <source>
        <strain evidence="2 3">TgCATBr9</strain>
    </source>
</reference>
<evidence type="ECO:0000313" key="3">
    <source>
        <dbReference type="Proteomes" id="UP000244488"/>
    </source>
</evidence>
<proteinExistence type="predicted"/>
<dbReference type="AlphaFoldDB" id="A0A2T6IS26"/>
<evidence type="ECO:0000256" key="1">
    <source>
        <dbReference type="SAM" id="MobiDB-lite"/>
    </source>
</evidence>
<sequence>MDDTVKRSSPEQTREAEQRRAEQNRGEDSAWKDAREKQREGDGDKGKRQRDGGEEEGQRDSPKKYEPTVPENEKLVGDLSESHE</sequence>
<protein>
    <submittedName>
        <fullName evidence="2">Uncharacterized protein</fullName>
    </submittedName>
</protein>
<accession>A0A2T6IS26</accession>
<gene>
    <name evidence="2" type="ORF">TGBR9_382520</name>
</gene>
<comment type="caution">
    <text evidence="2">The sequence shown here is derived from an EMBL/GenBank/DDBJ whole genome shotgun (WGS) entry which is preliminary data.</text>
</comment>
<dbReference type="EMBL" id="AFHV02001800">
    <property type="protein sequence ID" value="PUA88140.1"/>
    <property type="molecule type" value="Genomic_DNA"/>
</dbReference>
<dbReference type="Proteomes" id="UP000244488">
    <property type="component" value="Unassembled WGS sequence"/>
</dbReference>
<evidence type="ECO:0000313" key="2">
    <source>
        <dbReference type="EMBL" id="PUA88140.1"/>
    </source>
</evidence>
<dbReference type="VEuPathDB" id="ToxoDB:TGBR9_382520"/>